<dbReference type="EMBL" id="KN818222">
    <property type="protein sequence ID" value="KIL71276.1"/>
    <property type="molecule type" value="Genomic_DNA"/>
</dbReference>
<keyword evidence="2" id="KW-1185">Reference proteome</keyword>
<dbReference type="Proteomes" id="UP000054549">
    <property type="component" value="Unassembled WGS sequence"/>
</dbReference>
<name>A0A0C2XNU4_AMAMK</name>
<sequence length="204" mass="23058">MGGMGAFRPDRRWHWEEQSLKRHFIMASIVATTPACILHLSSCVCMCHSTDGMPSWASTPQNVCFKTLPDPEFCGVVRWRHLHQLRVHIYTVTSVAVTVAHALLCDISREAQYFDILVFIMTHMECILITEYVLVLTIKVCATIKSTLIANVLKSTSIKFRHMTSIAYVNVAVGLRRYGKIISTCPIGRRQHDGNVLYGFPLYG</sequence>
<dbReference type="AlphaFoldDB" id="A0A0C2XNU4"/>
<accession>A0A0C2XNU4</accession>
<gene>
    <name evidence="1" type="ORF">M378DRAFT_154811</name>
</gene>
<dbReference type="HOGENOM" id="CLU_1342932_0_0_1"/>
<dbReference type="InParanoid" id="A0A0C2XNU4"/>
<evidence type="ECO:0000313" key="2">
    <source>
        <dbReference type="Proteomes" id="UP000054549"/>
    </source>
</evidence>
<organism evidence="1 2">
    <name type="scientific">Amanita muscaria (strain Koide BX008)</name>
    <dbReference type="NCBI Taxonomy" id="946122"/>
    <lineage>
        <taxon>Eukaryota</taxon>
        <taxon>Fungi</taxon>
        <taxon>Dikarya</taxon>
        <taxon>Basidiomycota</taxon>
        <taxon>Agaricomycotina</taxon>
        <taxon>Agaricomycetes</taxon>
        <taxon>Agaricomycetidae</taxon>
        <taxon>Agaricales</taxon>
        <taxon>Pluteineae</taxon>
        <taxon>Amanitaceae</taxon>
        <taxon>Amanita</taxon>
    </lineage>
</organism>
<protein>
    <submittedName>
        <fullName evidence="1">Uncharacterized protein</fullName>
    </submittedName>
</protein>
<evidence type="ECO:0000313" key="1">
    <source>
        <dbReference type="EMBL" id="KIL71276.1"/>
    </source>
</evidence>
<reference evidence="1 2" key="1">
    <citation type="submission" date="2014-04" db="EMBL/GenBank/DDBJ databases">
        <title>Evolutionary Origins and Diversification of the Mycorrhizal Mutualists.</title>
        <authorList>
            <consortium name="DOE Joint Genome Institute"/>
            <consortium name="Mycorrhizal Genomics Consortium"/>
            <person name="Kohler A."/>
            <person name="Kuo A."/>
            <person name="Nagy L.G."/>
            <person name="Floudas D."/>
            <person name="Copeland A."/>
            <person name="Barry K.W."/>
            <person name="Cichocki N."/>
            <person name="Veneault-Fourrey C."/>
            <person name="LaButti K."/>
            <person name="Lindquist E.A."/>
            <person name="Lipzen A."/>
            <person name="Lundell T."/>
            <person name="Morin E."/>
            <person name="Murat C."/>
            <person name="Riley R."/>
            <person name="Ohm R."/>
            <person name="Sun H."/>
            <person name="Tunlid A."/>
            <person name="Henrissat B."/>
            <person name="Grigoriev I.V."/>
            <person name="Hibbett D.S."/>
            <person name="Martin F."/>
        </authorList>
    </citation>
    <scope>NUCLEOTIDE SEQUENCE [LARGE SCALE GENOMIC DNA]</scope>
    <source>
        <strain evidence="1 2">Koide BX008</strain>
    </source>
</reference>
<proteinExistence type="predicted"/>